<dbReference type="EMBL" id="BAAAZH010000020">
    <property type="protein sequence ID" value="GAA4122374.1"/>
    <property type="molecule type" value="Genomic_DNA"/>
</dbReference>
<dbReference type="PRINTS" id="PR01036">
    <property type="entry name" value="TCRTETB"/>
</dbReference>
<evidence type="ECO:0000256" key="4">
    <source>
        <dbReference type="ARBA" id="ARBA00022692"/>
    </source>
</evidence>
<dbReference type="SUPFAM" id="SSF103473">
    <property type="entry name" value="MFS general substrate transporter"/>
    <property type="match status" value="1"/>
</dbReference>
<feature type="transmembrane region" description="Helical" evidence="7">
    <location>
        <begin position="147"/>
        <end position="169"/>
    </location>
</feature>
<feature type="transmembrane region" description="Helical" evidence="7">
    <location>
        <begin position="413"/>
        <end position="431"/>
    </location>
</feature>
<dbReference type="Gene3D" id="1.20.1720.10">
    <property type="entry name" value="Multidrug resistance protein D"/>
    <property type="match status" value="1"/>
</dbReference>
<evidence type="ECO:0000256" key="7">
    <source>
        <dbReference type="SAM" id="Phobius"/>
    </source>
</evidence>
<keyword evidence="5 7" id="KW-1133">Transmembrane helix</keyword>
<dbReference type="Proteomes" id="UP001501495">
    <property type="component" value="Unassembled WGS sequence"/>
</dbReference>
<feature type="transmembrane region" description="Helical" evidence="7">
    <location>
        <begin position="239"/>
        <end position="256"/>
    </location>
</feature>
<feature type="transmembrane region" description="Helical" evidence="7">
    <location>
        <begin position="175"/>
        <end position="197"/>
    </location>
</feature>
<feature type="transmembrane region" description="Helical" evidence="7">
    <location>
        <begin position="209"/>
        <end position="227"/>
    </location>
</feature>
<name>A0ABP7XNL4_9ACTN</name>
<keyword evidence="3" id="KW-1003">Cell membrane</keyword>
<dbReference type="PROSITE" id="PS50850">
    <property type="entry name" value="MFS"/>
    <property type="match status" value="1"/>
</dbReference>
<dbReference type="InterPro" id="IPR011701">
    <property type="entry name" value="MFS"/>
</dbReference>
<evidence type="ECO:0000256" key="3">
    <source>
        <dbReference type="ARBA" id="ARBA00022475"/>
    </source>
</evidence>
<feature type="transmembrane region" description="Helical" evidence="7">
    <location>
        <begin position="443"/>
        <end position="462"/>
    </location>
</feature>
<proteinExistence type="predicted"/>
<feature type="transmembrane region" description="Helical" evidence="7">
    <location>
        <begin position="88"/>
        <end position="107"/>
    </location>
</feature>
<evidence type="ECO:0000313" key="10">
    <source>
        <dbReference type="Proteomes" id="UP001501495"/>
    </source>
</evidence>
<feature type="transmembrane region" description="Helical" evidence="7">
    <location>
        <begin position="303"/>
        <end position="325"/>
    </location>
</feature>
<dbReference type="InterPro" id="IPR036259">
    <property type="entry name" value="MFS_trans_sf"/>
</dbReference>
<keyword evidence="6 7" id="KW-0472">Membrane</keyword>
<feature type="domain" description="Major facilitator superfamily (MFS) profile" evidence="8">
    <location>
        <begin position="22"/>
        <end position="465"/>
    </location>
</feature>
<evidence type="ECO:0000256" key="2">
    <source>
        <dbReference type="ARBA" id="ARBA00022448"/>
    </source>
</evidence>
<gene>
    <name evidence="9" type="ORF">GCM10022215_28180</name>
</gene>
<dbReference type="PANTHER" id="PTHR42718:SF46">
    <property type="entry name" value="BLR6921 PROTEIN"/>
    <property type="match status" value="1"/>
</dbReference>
<organism evidence="9 10">
    <name type="scientific">Nocardioides fonticola</name>
    <dbReference type="NCBI Taxonomy" id="450363"/>
    <lineage>
        <taxon>Bacteria</taxon>
        <taxon>Bacillati</taxon>
        <taxon>Actinomycetota</taxon>
        <taxon>Actinomycetes</taxon>
        <taxon>Propionibacteriales</taxon>
        <taxon>Nocardioidaceae</taxon>
        <taxon>Nocardioides</taxon>
    </lineage>
</organism>
<dbReference type="InterPro" id="IPR020846">
    <property type="entry name" value="MFS_dom"/>
</dbReference>
<protein>
    <submittedName>
        <fullName evidence="9">MFS transporter</fullName>
    </submittedName>
</protein>
<feature type="transmembrane region" description="Helical" evidence="7">
    <location>
        <begin position="276"/>
        <end position="297"/>
    </location>
</feature>
<keyword evidence="4 7" id="KW-0812">Transmembrane</keyword>
<comment type="caution">
    <text evidence="9">The sequence shown here is derived from an EMBL/GenBank/DDBJ whole genome shotgun (WGS) entry which is preliminary data.</text>
</comment>
<accession>A0ABP7XNL4</accession>
<reference evidence="10" key="1">
    <citation type="journal article" date="2019" name="Int. J. Syst. Evol. Microbiol.">
        <title>The Global Catalogue of Microorganisms (GCM) 10K type strain sequencing project: providing services to taxonomists for standard genome sequencing and annotation.</title>
        <authorList>
            <consortium name="The Broad Institute Genomics Platform"/>
            <consortium name="The Broad Institute Genome Sequencing Center for Infectious Disease"/>
            <person name="Wu L."/>
            <person name="Ma J."/>
        </authorList>
    </citation>
    <scope>NUCLEOTIDE SEQUENCE [LARGE SCALE GENOMIC DNA]</scope>
    <source>
        <strain evidence="10">JCM 16703</strain>
    </source>
</reference>
<comment type="subcellular location">
    <subcellularLocation>
        <location evidence="1">Cell membrane</location>
        <topology evidence="1">Multi-pass membrane protein</topology>
    </subcellularLocation>
</comment>
<sequence length="487" mass="48753">MSSRTRDLPVDLPDGATRAAAGIAVVLVAQLMLVLDATVVNVALPHIGTDLGFGAASLSWVLNAYTLAFGGLLLLGGRLGDVLGRRRLFVVGLALFTLSSLLGGLAQSPGELVAARAAQGVGAALAAPSVLALLTTSAPDDAARSRAFALFAAVSSGGASVGLLLGGIVTDLGSWRWTMFINVPIGLAVLALVGATVSETPRRPGRFDVVGAATSTLGAVAIVWALIGAPEHGWTSARTLGGFALGVVLLAVLARTETRIAHPIIQPALLRDGRRVAALAMMALLMAGQLAVFFLVVQFDENVLGLGPVATGFAFLPLSLGIFTVSRITPRLVARFGAPPLLLAGATSVTTSYVLLSQLGTGSTFAGSVLLPMVLNGVGAGLMFMPLTSTVLTGVEPEHAGAASGLLQTMQQLGGAIGVAVIVSVYAAGAVPGEVVPGLEAAFLTAGLLGALAVATAATLVLRGRAGRRPAAAGGEPAALAVEAEAA</sequence>
<feature type="transmembrane region" description="Helical" evidence="7">
    <location>
        <begin position="113"/>
        <end position="135"/>
    </location>
</feature>
<keyword evidence="2" id="KW-0813">Transport</keyword>
<dbReference type="Pfam" id="PF07690">
    <property type="entry name" value="MFS_1"/>
    <property type="match status" value="1"/>
</dbReference>
<feature type="transmembrane region" description="Helical" evidence="7">
    <location>
        <begin position="332"/>
        <end position="356"/>
    </location>
</feature>
<evidence type="ECO:0000256" key="6">
    <source>
        <dbReference type="ARBA" id="ARBA00023136"/>
    </source>
</evidence>
<dbReference type="Gene3D" id="1.20.1250.20">
    <property type="entry name" value="MFS general substrate transporter like domains"/>
    <property type="match status" value="1"/>
</dbReference>
<feature type="transmembrane region" description="Helical" evidence="7">
    <location>
        <begin position="21"/>
        <end position="44"/>
    </location>
</feature>
<feature type="transmembrane region" description="Helical" evidence="7">
    <location>
        <begin position="56"/>
        <end position="76"/>
    </location>
</feature>
<evidence type="ECO:0000259" key="8">
    <source>
        <dbReference type="PROSITE" id="PS50850"/>
    </source>
</evidence>
<dbReference type="PANTHER" id="PTHR42718">
    <property type="entry name" value="MAJOR FACILITATOR SUPERFAMILY MULTIDRUG TRANSPORTER MFSC"/>
    <property type="match status" value="1"/>
</dbReference>
<evidence type="ECO:0000256" key="1">
    <source>
        <dbReference type="ARBA" id="ARBA00004651"/>
    </source>
</evidence>
<evidence type="ECO:0000256" key="5">
    <source>
        <dbReference type="ARBA" id="ARBA00022989"/>
    </source>
</evidence>
<keyword evidence="10" id="KW-1185">Reference proteome</keyword>
<dbReference type="RefSeq" id="WP_344734085.1">
    <property type="nucleotide sequence ID" value="NZ_BAAAZH010000020.1"/>
</dbReference>
<evidence type="ECO:0000313" key="9">
    <source>
        <dbReference type="EMBL" id="GAA4122374.1"/>
    </source>
</evidence>
<dbReference type="CDD" id="cd17321">
    <property type="entry name" value="MFS_MMR_MDR_like"/>
    <property type="match status" value="1"/>
</dbReference>
<feature type="transmembrane region" description="Helical" evidence="7">
    <location>
        <begin position="368"/>
        <end position="392"/>
    </location>
</feature>